<dbReference type="AlphaFoldDB" id="A0A4U8UL66"/>
<proteinExistence type="predicted"/>
<gene>
    <name evidence="1" type="ORF">L596_001344</name>
</gene>
<reference evidence="1 2" key="2">
    <citation type="journal article" date="2019" name="G3 (Bethesda)">
        <title>Hybrid Assembly of the Genome of the Entomopathogenic Nematode Steinernema carpocapsae Identifies the X-Chromosome.</title>
        <authorList>
            <person name="Serra L."/>
            <person name="Macchietto M."/>
            <person name="Macias-Munoz A."/>
            <person name="McGill C.J."/>
            <person name="Rodriguez I.M."/>
            <person name="Rodriguez B."/>
            <person name="Murad R."/>
            <person name="Mortazavi A."/>
        </authorList>
    </citation>
    <scope>NUCLEOTIDE SEQUENCE [LARGE SCALE GENOMIC DNA]</scope>
    <source>
        <strain evidence="1 2">ALL</strain>
    </source>
</reference>
<keyword evidence="2" id="KW-1185">Reference proteome</keyword>
<sequence length="93" mass="11224">MQPSHCKNGIRQTNQIRPNESHRHRLIDFTRRDDYRYRQRCTAAQRPFRKCKKELISNNLQLNSSYRQLLRFTVNIGAAGERDGMEWQMLFLL</sequence>
<dbReference type="Proteomes" id="UP000298663">
    <property type="component" value="Unassembled WGS sequence"/>
</dbReference>
<name>A0A4U8UL66_STECR</name>
<dbReference type="EMBL" id="AZBU02000001">
    <property type="protein sequence ID" value="TMS33622.1"/>
    <property type="molecule type" value="Genomic_DNA"/>
</dbReference>
<evidence type="ECO:0000313" key="1">
    <source>
        <dbReference type="EMBL" id="TMS33622.1"/>
    </source>
</evidence>
<organism evidence="1 2">
    <name type="scientific">Steinernema carpocapsae</name>
    <name type="common">Entomopathogenic nematode</name>
    <dbReference type="NCBI Taxonomy" id="34508"/>
    <lineage>
        <taxon>Eukaryota</taxon>
        <taxon>Metazoa</taxon>
        <taxon>Ecdysozoa</taxon>
        <taxon>Nematoda</taxon>
        <taxon>Chromadorea</taxon>
        <taxon>Rhabditida</taxon>
        <taxon>Tylenchina</taxon>
        <taxon>Panagrolaimomorpha</taxon>
        <taxon>Strongyloidoidea</taxon>
        <taxon>Steinernematidae</taxon>
        <taxon>Steinernema</taxon>
    </lineage>
</organism>
<comment type="caution">
    <text evidence="1">The sequence shown here is derived from an EMBL/GenBank/DDBJ whole genome shotgun (WGS) entry which is preliminary data.</text>
</comment>
<accession>A0A4U8UL66</accession>
<protein>
    <submittedName>
        <fullName evidence="1">Uncharacterized protein</fullName>
    </submittedName>
</protein>
<reference evidence="1 2" key="1">
    <citation type="journal article" date="2015" name="Genome Biol.">
        <title>Comparative genomics of Steinernema reveals deeply conserved gene regulatory networks.</title>
        <authorList>
            <person name="Dillman A.R."/>
            <person name="Macchietto M."/>
            <person name="Porter C.F."/>
            <person name="Rogers A."/>
            <person name="Williams B."/>
            <person name="Antoshechkin I."/>
            <person name="Lee M.M."/>
            <person name="Goodwin Z."/>
            <person name="Lu X."/>
            <person name="Lewis E.E."/>
            <person name="Goodrich-Blair H."/>
            <person name="Stock S.P."/>
            <person name="Adams B.J."/>
            <person name="Sternberg P.W."/>
            <person name="Mortazavi A."/>
        </authorList>
    </citation>
    <scope>NUCLEOTIDE SEQUENCE [LARGE SCALE GENOMIC DNA]</scope>
    <source>
        <strain evidence="1 2">ALL</strain>
    </source>
</reference>
<evidence type="ECO:0000313" key="2">
    <source>
        <dbReference type="Proteomes" id="UP000298663"/>
    </source>
</evidence>